<keyword evidence="2" id="KW-1185">Reference proteome</keyword>
<dbReference type="EMBL" id="LLXI01003538">
    <property type="protein sequence ID" value="PKY59395.1"/>
    <property type="molecule type" value="Genomic_DNA"/>
</dbReference>
<dbReference type="AlphaFoldDB" id="A0A2I1HKI4"/>
<protein>
    <submittedName>
        <fullName evidence="1">Uncharacterized protein</fullName>
    </submittedName>
</protein>
<sequence>MAGNFTINTKGEKTVHICGTGNENNRFTVVLTCAPICIFKGKQMPRGEKAQSS</sequence>
<proteinExistence type="predicted"/>
<name>A0A2I1HKI4_9GLOM</name>
<evidence type="ECO:0000313" key="1">
    <source>
        <dbReference type="EMBL" id="PKY59395.1"/>
    </source>
</evidence>
<dbReference type="Proteomes" id="UP000234323">
    <property type="component" value="Unassembled WGS sequence"/>
</dbReference>
<accession>A0A2I1HKI4</accession>
<organism evidence="1 2">
    <name type="scientific">Rhizophagus irregularis</name>
    <dbReference type="NCBI Taxonomy" id="588596"/>
    <lineage>
        <taxon>Eukaryota</taxon>
        <taxon>Fungi</taxon>
        <taxon>Fungi incertae sedis</taxon>
        <taxon>Mucoromycota</taxon>
        <taxon>Glomeromycotina</taxon>
        <taxon>Glomeromycetes</taxon>
        <taxon>Glomerales</taxon>
        <taxon>Glomeraceae</taxon>
        <taxon>Rhizophagus</taxon>
    </lineage>
</organism>
<gene>
    <name evidence="1" type="ORF">RhiirA4_412414</name>
</gene>
<reference evidence="1 2" key="1">
    <citation type="submission" date="2015-10" db="EMBL/GenBank/DDBJ databases">
        <title>Genome analyses suggest a sexual origin of heterokaryosis in a supposedly ancient asexual fungus.</title>
        <authorList>
            <person name="Ropars J."/>
            <person name="Sedzielewska K."/>
            <person name="Noel J."/>
            <person name="Charron P."/>
            <person name="Farinelli L."/>
            <person name="Marton T."/>
            <person name="Kruger M."/>
            <person name="Pelin A."/>
            <person name="Brachmann A."/>
            <person name="Corradi N."/>
        </authorList>
    </citation>
    <scope>NUCLEOTIDE SEQUENCE [LARGE SCALE GENOMIC DNA]</scope>
    <source>
        <strain evidence="1 2">A4</strain>
    </source>
</reference>
<evidence type="ECO:0000313" key="2">
    <source>
        <dbReference type="Proteomes" id="UP000234323"/>
    </source>
</evidence>
<comment type="caution">
    <text evidence="1">The sequence shown here is derived from an EMBL/GenBank/DDBJ whole genome shotgun (WGS) entry which is preliminary data.</text>
</comment>